<keyword evidence="3" id="KW-1003">Cell membrane</keyword>
<evidence type="ECO:0000256" key="3">
    <source>
        <dbReference type="ARBA" id="ARBA00022475"/>
    </source>
</evidence>
<feature type="transmembrane region" description="Helical" evidence="7">
    <location>
        <begin position="238"/>
        <end position="259"/>
    </location>
</feature>
<keyword evidence="4 7" id="KW-0812">Transmembrane</keyword>
<dbReference type="Pfam" id="PF19300">
    <property type="entry name" value="BPD_transp_1_N"/>
    <property type="match status" value="1"/>
</dbReference>
<evidence type="ECO:0000256" key="1">
    <source>
        <dbReference type="ARBA" id="ARBA00004651"/>
    </source>
</evidence>
<dbReference type="Proteomes" id="UP000572984">
    <property type="component" value="Unassembled WGS sequence"/>
</dbReference>
<gene>
    <name evidence="9" type="ORF">H0S73_10300</name>
</gene>
<feature type="domain" description="ABC transmembrane type-1" evidence="8">
    <location>
        <begin position="94"/>
        <end position="296"/>
    </location>
</feature>
<reference evidence="9 10" key="1">
    <citation type="submission" date="2020-07" db="EMBL/GenBank/DDBJ databases">
        <title>Draft genome and description of Microvirga mediterraneensis Marseille-Q2068 sp. nov.</title>
        <authorList>
            <person name="Boxberger M."/>
        </authorList>
    </citation>
    <scope>NUCLEOTIDE SEQUENCE [LARGE SCALE GENOMIC DNA]</scope>
    <source>
        <strain evidence="9 10">Marseille-Q2068</strain>
    </source>
</reference>
<sequence length="306" mass="33272">MLSFIFRRFLSAIPTLFIIITISFFLIRLAPGGPFDLERPLEAKVMENLNRIYQLDKPLFQQYLLYLGAVVRGDFGPSFILRDFSVGELFARGLPISMTLGALALSFAILVGGTLGSIAALRQNSTVDYLVTGMGALGLTIPNFVVAPIFQIVFGLALAWLPVAGWANGNVRNLIMPVLVLSLPQIAVVARMTRAAMIENLRSNHIRTLRSLGLPTRVIVAHALRGAALPVVSYLGPAAAALLTGSVVVETIFGLPGIGRYFVEGALNRDYTLVMGTVVVVAIFVLLFNLVVDILYALIDPRIRYE</sequence>
<evidence type="ECO:0000256" key="4">
    <source>
        <dbReference type="ARBA" id="ARBA00022692"/>
    </source>
</evidence>
<evidence type="ECO:0000256" key="7">
    <source>
        <dbReference type="RuleBase" id="RU363032"/>
    </source>
</evidence>
<keyword evidence="10" id="KW-1185">Reference proteome</keyword>
<feature type="transmembrane region" description="Helical" evidence="7">
    <location>
        <begin position="141"/>
        <end position="162"/>
    </location>
</feature>
<accession>A0A838BLU5</accession>
<feature type="transmembrane region" description="Helical" evidence="7">
    <location>
        <begin position="12"/>
        <end position="30"/>
    </location>
</feature>
<name>A0A838BLU5_9HYPH</name>
<keyword evidence="2 7" id="KW-0813">Transport</keyword>
<dbReference type="GO" id="GO:0055085">
    <property type="term" value="P:transmembrane transport"/>
    <property type="evidence" value="ECO:0007669"/>
    <property type="project" value="InterPro"/>
</dbReference>
<dbReference type="CDD" id="cd06261">
    <property type="entry name" value="TM_PBP2"/>
    <property type="match status" value="1"/>
</dbReference>
<comment type="similarity">
    <text evidence="7">Belongs to the binding-protein-dependent transport system permease family.</text>
</comment>
<dbReference type="InterPro" id="IPR035906">
    <property type="entry name" value="MetI-like_sf"/>
</dbReference>
<dbReference type="PANTHER" id="PTHR43163">
    <property type="entry name" value="DIPEPTIDE TRANSPORT SYSTEM PERMEASE PROTEIN DPPB-RELATED"/>
    <property type="match status" value="1"/>
</dbReference>
<feature type="transmembrane region" description="Helical" evidence="7">
    <location>
        <begin position="174"/>
        <end position="193"/>
    </location>
</feature>
<organism evidence="9 10">
    <name type="scientific">Microvirga mediterraneensis</name>
    <dbReference type="NCBI Taxonomy" id="2754695"/>
    <lineage>
        <taxon>Bacteria</taxon>
        <taxon>Pseudomonadati</taxon>
        <taxon>Pseudomonadota</taxon>
        <taxon>Alphaproteobacteria</taxon>
        <taxon>Hyphomicrobiales</taxon>
        <taxon>Methylobacteriaceae</taxon>
        <taxon>Microvirga</taxon>
    </lineage>
</organism>
<evidence type="ECO:0000259" key="8">
    <source>
        <dbReference type="PROSITE" id="PS50928"/>
    </source>
</evidence>
<protein>
    <submittedName>
        <fullName evidence="9">ABC transporter permease subunit</fullName>
    </submittedName>
</protein>
<proteinExistence type="inferred from homology"/>
<evidence type="ECO:0000313" key="10">
    <source>
        <dbReference type="Proteomes" id="UP000572984"/>
    </source>
</evidence>
<dbReference type="PANTHER" id="PTHR43163:SF6">
    <property type="entry name" value="DIPEPTIDE TRANSPORT SYSTEM PERMEASE PROTEIN DPPB-RELATED"/>
    <property type="match status" value="1"/>
</dbReference>
<dbReference type="GO" id="GO:0005886">
    <property type="term" value="C:plasma membrane"/>
    <property type="evidence" value="ECO:0007669"/>
    <property type="project" value="UniProtKB-SubCell"/>
</dbReference>
<dbReference type="RefSeq" id="WP_181052087.1">
    <property type="nucleotide sequence ID" value="NZ_JACDXJ010000001.1"/>
</dbReference>
<dbReference type="Gene3D" id="1.10.3720.10">
    <property type="entry name" value="MetI-like"/>
    <property type="match status" value="1"/>
</dbReference>
<comment type="caution">
    <text evidence="9">The sequence shown here is derived from an EMBL/GenBank/DDBJ whole genome shotgun (WGS) entry which is preliminary data.</text>
</comment>
<dbReference type="Pfam" id="PF00528">
    <property type="entry name" value="BPD_transp_1"/>
    <property type="match status" value="1"/>
</dbReference>
<comment type="subcellular location">
    <subcellularLocation>
        <location evidence="1 7">Cell membrane</location>
        <topology evidence="1 7">Multi-pass membrane protein</topology>
    </subcellularLocation>
</comment>
<evidence type="ECO:0000256" key="6">
    <source>
        <dbReference type="ARBA" id="ARBA00023136"/>
    </source>
</evidence>
<dbReference type="PROSITE" id="PS50928">
    <property type="entry name" value="ABC_TM1"/>
    <property type="match status" value="1"/>
</dbReference>
<evidence type="ECO:0000256" key="5">
    <source>
        <dbReference type="ARBA" id="ARBA00022989"/>
    </source>
</evidence>
<keyword evidence="5 7" id="KW-1133">Transmembrane helix</keyword>
<feature type="transmembrane region" description="Helical" evidence="7">
    <location>
        <begin position="271"/>
        <end position="299"/>
    </location>
</feature>
<dbReference type="AlphaFoldDB" id="A0A838BLU5"/>
<feature type="transmembrane region" description="Helical" evidence="7">
    <location>
        <begin position="96"/>
        <end position="121"/>
    </location>
</feature>
<dbReference type="InterPro" id="IPR000515">
    <property type="entry name" value="MetI-like"/>
</dbReference>
<keyword evidence="6 7" id="KW-0472">Membrane</keyword>
<evidence type="ECO:0000256" key="2">
    <source>
        <dbReference type="ARBA" id="ARBA00022448"/>
    </source>
</evidence>
<dbReference type="InterPro" id="IPR045621">
    <property type="entry name" value="BPD_transp_1_N"/>
</dbReference>
<dbReference type="EMBL" id="JACDXJ010000001">
    <property type="protein sequence ID" value="MBA1156517.1"/>
    <property type="molecule type" value="Genomic_DNA"/>
</dbReference>
<dbReference type="SUPFAM" id="SSF161098">
    <property type="entry name" value="MetI-like"/>
    <property type="match status" value="1"/>
</dbReference>
<evidence type="ECO:0000313" key="9">
    <source>
        <dbReference type="EMBL" id="MBA1156517.1"/>
    </source>
</evidence>